<dbReference type="InterPro" id="IPR000835">
    <property type="entry name" value="HTH_MarR-typ"/>
</dbReference>
<dbReference type="GO" id="GO:0003700">
    <property type="term" value="F:DNA-binding transcription factor activity"/>
    <property type="evidence" value="ECO:0007669"/>
    <property type="project" value="InterPro"/>
</dbReference>
<dbReference type="AlphaFoldDB" id="A0A644ZYV6"/>
<sequence>MDDTRSLGQSIACAAHLFRERADARMTKYDVTPVQAHVIMYLAHWGGQSTQQALGGHLRVKPSTVNGIVDRMVERGLVARSADESDARRRRIALTPTGQAQLDQFRRELRETERLFESGFTPEELTQFHSLLNRVIQNLEEDRKKC</sequence>
<comment type="caution">
    <text evidence="2">The sequence shown here is derived from an EMBL/GenBank/DDBJ whole genome shotgun (WGS) entry which is preliminary data.</text>
</comment>
<evidence type="ECO:0000313" key="2">
    <source>
        <dbReference type="EMBL" id="MPM45906.1"/>
    </source>
</evidence>
<dbReference type="EMBL" id="VSSQ01011063">
    <property type="protein sequence ID" value="MPM45906.1"/>
    <property type="molecule type" value="Genomic_DNA"/>
</dbReference>
<accession>A0A644ZYV6</accession>
<reference evidence="2" key="1">
    <citation type="submission" date="2019-08" db="EMBL/GenBank/DDBJ databases">
        <authorList>
            <person name="Kucharzyk K."/>
            <person name="Murdoch R.W."/>
            <person name="Higgins S."/>
            <person name="Loffler F."/>
        </authorList>
    </citation>
    <scope>NUCLEOTIDE SEQUENCE</scope>
</reference>
<dbReference type="Pfam" id="PF12802">
    <property type="entry name" value="MarR_2"/>
    <property type="match status" value="1"/>
</dbReference>
<dbReference type="InterPro" id="IPR036388">
    <property type="entry name" value="WH-like_DNA-bd_sf"/>
</dbReference>
<name>A0A644ZYV6_9ZZZZ</name>
<dbReference type="InterPro" id="IPR036390">
    <property type="entry name" value="WH_DNA-bd_sf"/>
</dbReference>
<dbReference type="PANTHER" id="PTHR33164:SF43">
    <property type="entry name" value="HTH-TYPE TRANSCRIPTIONAL REPRESSOR YETL"/>
    <property type="match status" value="1"/>
</dbReference>
<proteinExistence type="predicted"/>
<feature type="domain" description="HTH marR-type" evidence="1">
    <location>
        <begin position="1"/>
        <end position="137"/>
    </location>
</feature>
<dbReference type="PRINTS" id="PR00598">
    <property type="entry name" value="HTHMARR"/>
</dbReference>
<dbReference type="GO" id="GO:0006950">
    <property type="term" value="P:response to stress"/>
    <property type="evidence" value="ECO:0007669"/>
    <property type="project" value="TreeGrafter"/>
</dbReference>
<dbReference type="SUPFAM" id="SSF46785">
    <property type="entry name" value="Winged helix' DNA-binding domain"/>
    <property type="match status" value="1"/>
</dbReference>
<evidence type="ECO:0000259" key="1">
    <source>
        <dbReference type="PROSITE" id="PS50995"/>
    </source>
</evidence>
<dbReference type="Gene3D" id="1.10.10.10">
    <property type="entry name" value="Winged helix-like DNA-binding domain superfamily/Winged helix DNA-binding domain"/>
    <property type="match status" value="1"/>
</dbReference>
<dbReference type="PANTHER" id="PTHR33164">
    <property type="entry name" value="TRANSCRIPTIONAL REGULATOR, MARR FAMILY"/>
    <property type="match status" value="1"/>
</dbReference>
<protein>
    <recommendedName>
        <fullName evidence="1">HTH marR-type domain-containing protein</fullName>
    </recommendedName>
</protein>
<dbReference type="SMART" id="SM00347">
    <property type="entry name" value="HTH_MARR"/>
    <property type="match status" value="1"/>
</dbReference>
<dbReference type="PROSITE" id="PS50995">
    <property type="entry name" value="HTH_MARR_2"/>
    <property type="match status" value="1"/>
</dbReference>
<organism evidence="2">
    <name type="scientific">bioreactor metagenome</name>
    <dbReference type="NCBI Taxonomy" id="1076179"/>
    <lineage>
        <taxon>unclassified sequences</taxon>
        <taxon>metagenomes</taxon>
        <taxon>ecological metagenomes</taxon>
    </lineage>
</organism>
<dbReference type="InterPro" id="IPR039422">
    <property type="entry name" value="MarR/SlyA-like"/>
</dbReference>
<gene>
    <name evidence="2" type="ORF">SDC9_92598</name>
</gene>